<feature type="domain" description="Glucose-methanol-choline oxidoreductase N-terminal" evidence="8">
    <location>
        <begin position="307"/>
        <end position="321"/>
    </location>
</feature>
<dbReference type="SUPFAM" id="SSF51905">
    <property type="entry name" value="FAD/NAD(P)-binding domain"/>
    <property type="match status" value="1"/>
</dbReference>
<proteinExistence type="inferred from homology"/>
<evidence type="ECO:0000256" key="3">
    <source>
        <dbReference type="ARBA" id="ARBA00022630"/>
    </source>
</evidence>
<keyword evidence="3 6" id="KW-0285">Flavoprotein</keyword>
<comment type="similarity">
    <text evidence="2 6">Belongs to the GMC oxidoreductase family.</text>
</comment>
<dbReference type="GO" id="GO:0016614">
    <property type="term" value="F:oxidoreductase activity, acting on CH-OH group of donors"/>
    <property type="evidence" value="ECO:0007669"/>
    <property type="project" value="InterPro"/>
</dbReference>
<evidence type="ECO:0000256" key="5">
    <source>
        <dbReference type="PIRSR" id="PIRSR000137-2"/>
    </source>
</evidence>
<dbReference type="AlphaFoldDB" id="A0A9W7GKE9"/>
<reference evidence="10" key="1">
    <citation type="journal article" date="2023" name="Commun. Biol.">
        <title>Genome analysis of Parmales, the sister group of diatoms, reveals the evolutionary specialization of diatoms from phago-mixotrophs to photoautotrophs.</title>
        <authorList>
            <person name="Ban H."/>
            <person name="Sato S."/>
            <person name="Yoshikawa S."/>
            <person name="Yamada K."/>
            <person name="Nakamura Y."/>
            <person name="Ichinomiya M."/>
            <person name="Sato N."/>
            <person name="Blanc-Mathieu R."/>
            <person name="Endo H."/>
            <person name="Kuwata A."/>
            <person name="Ogata H."/>
        </authorList>
    </citation>
    <scope>NUCLEOTIDE SEQUENCE [LARGE SCALE GENOMIC DNA]</scope>
</reference>
<accession>A0A9W7GKE9</accession>
<evidence type="ECO:0000256" key="6">
    <source>
        <dbReference type="RuleBase" id="RU003968"/>
    </source>
</evidence>
<evidence type="ECO:0000256" key="4">
    <source>
        <dbReference type="ARBA" id="ARBA00022827"/>
    </source>
</evidence>
<dbReference type="Proteomes" id="UP001165065">
    <property type="component" value="Unassembled WGS sequence"/>
</dbReference>
<dbReference type="OrthoDB" id="269227at2759"/>
<comment type="cofactor">
    <cofactor evidence="1 5">
        <name>FAD</name>
        <dbReference type="ChEBI" id="CHEBI:57692"/>
    </cofactor>
</comment>
<dbReference type="InterPro" id="IPR007867">
    <property type="entry name" value="GMC_OxRtase_C"/>
</dbReference>
<dbReference type="InterPro" id="IPR036188">
    <property type="entry name" value="FAD/NAD-bd_sf"/>
</dbReference>
<gene>
    <name evidence="9" type="ORF">TrCOL_g8451</name>
</gene>
<dbReference type="NCBIfam" id="NF002550">
    <property type="entry name" value="PRK02106.1"/>
    <property type="match status" value="1"/>
</dbReference>
<dbReference type="PROSITE" id="PS00623">
    <property type="entry name" value="GMC_OXRED_1"/>
    <property type="match status" value="1"/>
</dbReference>
<dbReference type="EMBL" id="BRYA01000320">
    <property type="protein sequence ID" value="GMI46940.1"/>
    <property type="molecule type" value="Genomic_DNA"/>
</dbReference>
<feature type="domain" description="Glucose-methanol-choline oxidoreductase N-terminal" evidence="7">
    <location>
        <begin position="107"/>
        <end position="130"/>
    </location>
</feature>
<feature type="binding site" evidence="5">
    <location>
        <position position="109"/>
    </location>
    <ligand>
        <name>FAD</name>
        <dbReference type="ChEBI" id="CHEBI:57692"/>
    </ligand>
</feature>
<dbReference type="PANTHER" id="PTHR11552:SF147">
    <property type="entry name" value="CHOLINE DEHYDROGENASE, MITOCHONDRIAL"/>
    <property type="match status" value="1"/>
</dbReference>
<evidence type="ECO:0000313" key="9">
    <source>
        <dbReference type="EMBL" id="GMI46940.1"/>
    </source>
</evidence>
<dbReference type="InterPro" id="IPR012132">
    <property type="entry name" value="GMC_OxRdtase"/>
</dbReference>
<dbReference type="Gene3D" id="3.30.560.10">
    <property type="entry name" value="Glucose Oxidase, domain 3"/>
    <property type="match status" value="1"/>
</dbReference>
<evidence type="ECO:0000313" key="10">
    <source>
        <dbReference type="Proteomes" id="UP001165065"/>
    </source>
</evidence>
<evidence type="ECO:0000256" key="1">
    <source>
        <dbReference type="ARBA" id="ARBA00001974"/>
    </source>
</evidence>
<dbReference type="Pfam" id="PF00732">
    <property type="entry name" value="GMC_oxred_N"/>
    <property type="match status" value="1"/>
</dbReference>
<comment type="caution">
    <text evidence="9">The sequence shown here is derived from an EMBL/GenBank/DDBJ whole genome shotgun (WGS) entry which is preliminary data.</text>
</comment>
<keyword evidence="4 5" id="KW-0274">FAD</keyword>
<dbReference type="SUPFAM" id="SSF54373">
    <property type="entry name" value="FAD-linked reductases, C-terminal domain"/>
    <property type="match status" value="1"/>
</dbReference>
<evidence type="ECO:0000259" key="7">
    <source>
        <dbReference type="PROSITE" id="PS00623"/>
    </source>
</evidence>
<dbReference type="GO" id="GO:0050660">
    <property type="term" value="F:flavin adenine dinucleotide binding"/>
    <property type="evidence" value="ECO:0007669"/>
    <property type="project" value="InterPro"/>
</dbReference>
<dbReference type="Gene3D" id="3.50.50.60">
    <property type="entry name" value="FAD/NAD(P)-binding domain"/>
    <property type="match status" value="1"/>
</dbReference>
<dbReference type="Pfam" id="PF05199">
    <property type="entry name" value="GMC_oxred_C"/>
    <property type="match status" value="1"/>
</dbReference>
<evidence type="ECO:0000256" key="2">
    <source>
        <dbReference type="ARBA" id="ARBA00010790"/>
    </source>
</evidence>
<evidence type="ECO:0000259" key="8">
    <source>
        <dbReference type="PROSITE" id="PS00624"/>
    </source>
</evidence>
<protein>
    <recommendedName>
        <fullName evidence="7 8">Glucose-methanol-choline oxidoreductase N-terminal domain-containing protein</fullName>
    </recommendedName>
</protein>
<dbReference type="PANTHER" id="PTHR11552">
    <property type="entry name" value="GLUCOSE-METHANOL-CHOLINE GMC OXIDOREDUCTASE"/>
    <property type="match status" value="1"/>
</dbReference>
<feature type="binding site" evidence="5">
    <location>
        <begin position="117"/>
        <end position="120"/>
    </location>
    <ligand>
        <name>FAD</name>
        <dbReference type="ChEBI" id="CHEBI:57692"/>
    </ligand>
</feature>
<sequence>MSTPFNTSSYRCLSSDANTTTTTASYVILGAGSAGSVLANRLSTQLKSEKILVLDAGCPENSLHHSWQIDIPAALTYNLLPSSTRNWHYNTVPQEGLDGRVIDQPRGKVLGGSSCLNAMVYVRGHALDFERWSTEITSSPSSVDLDWSYKGVLPYFKKAQSSHTSIGRSKEVDEYKGFEGPLDVTNGRSLSSEGYLSQPSPLFDVFVEAGKQAGYRSTPDFNGYSQEGFGPMDQTTRPDGVRCSTAKAYLRPALEANANLEVLHETMATRILWDADDKTKAVGVECVGPSGSVTRVMAEKEVILCLGAIGSPQILQVSGVGDADRLRDVGVENIVVNNKEIGRNLQDHLEFYMQYRCKEDCTLYPYANWTPYPHKKIGVGLEWFLRGKGIAASNQFETGGFVRSRPGLRHPDVQYHFVPSAVVGQLDVLPHHAFQAHVGTLRPTSRGEVFITSPNIMDYPKIDPRYLTTKEDIEDLRSAYRLTDEIIRQPAFDKYLGEPLNTTHVDITSDESVDAFIRDRSHSAYHPSCTVAMGTCVGTAGGVLGTSNLRVVDASIMPSMTSGNLNAPTIMMAEKIADYIVGKKQLKEDTEWFEPGEDVRDVKQRCGEPVRKIEY</sequence>
<dbReference type="PROSITE" id="PS00624">
    <property type="entry name" value="GMC_OXRED_2"/>
    <property type="match status" value="1"/>
</dbReference>
<organism evidence="9 10">
    <name type="scientific">Triparma columacea</name>
    <dbReference type="NCBI Taxonomy" id="722753"/>
    <lineage>
        <taxon>Eukaryota</taxon>
        <taxon>Sar</taxon>
        <taxon>Stramenopiles</taxon>
        <taxon>Ochrophyta</taxon>
        <taxon>Bolidophyceae</taxon>
        <taxon>Parmales</taxon>
        <taxon>Triparmaceae</taxon>
        <taxon>Triparma</taxon>
    </lineage>
</organism>
<keyword evidence="10" id="KW-1185">Reference proteome</keyword>
<dbReference type="InterPro" id="IPR000172">
    <property type="entry name" value="GMC_OxRdtase_N"/>
</dbReference>
<dbReference type="PIRSF" id="PIRSF000137">
    <property type="entry name" value="Alcohol_oxidase"/>
    <property type="match status" value="1"/>
</dbReference>
<name>A0A9W7GKE9_9STRA</name>